<feature type="transmembrane region" description="Helical" evidence="1">
    <location>
        <begin position="35"/>
        <end position="56"/>
    </location>
</feature>
<name>A0A5C6RJ50_9BACT</name>
<protein>
    <recommendedName>
        <fullName evidence="4">Metal-dependent hydrolase</fullName>
    </recommendedName>
</protein>
<keyword evidence="1" id="KW-0812">Transmembrane</keyword>
<dbReference type="InterPro" id="IPR046125">
    <property type="entry name" value="DUF6122"/>
</dbReference>
<dbReference type="OrthoDB" id="289051at2"/>
<accession>A0A5C6RJ50</accession>
<dbReference type="RefSeq" id="WP_147168651.1">
    <property type="nucleotide sequence ID" value="NZ_VOOR01000040.1"/>
</dbReference>
<organism evidence="2 3">
    <name type="scientific">Phaeodactylibacter luteus</name>
    <dbReference type="NCBI Taxonomy" id="1564516"/>
    <lineage>
        <taxon>Bacteria</taxon>
        <taxon>Pseudomonadati</taxon>
        <taxon>Bacteroidota</taxon>
        <taxon>Saprospiria</taxon>
        <taxon>Saprospirales</taxon>
        <taxon>Haliscomenobacteraceae</taxon>
        <taxon>Phaeodactylibacter</taxon>
    </lineage>
</organism>
<dbReference type="Pfam" id="PF19617">
    <property type="entry name" value="DUF6122"/>
    <property type="match status" value="1"/>
</dbReference>
<keyword evidence="3" id="KW-1185">Reference proteome</keyword>
<proteinExistence type="predicted"/>
<evidence type="ECO:0008006" key="4">
    <source>
        <dbReference type="Google" id="ProtNLM"/>
    </source>
</evidence>
<dbReference type="Proteomes" id="UP000321580">
    <property type="component" value="Unassembled WGS sequence"/>
</dbReference>
<evidence type="ECO:0000313" key="3">
    <source>
        <dbReference type="Proteomes" id="UP000321580"/>
    </source>
</evidence>
<keyword evidence="1" id="KW-0472">Membrane</keyword>
<dbReference type="EMBL" id="VOOR01000040">
    <property type="protein sequence ID" value="TXB61999.1"/>
    <property type="molecule type" value="Genomic_DNA"/>
</dbReference>
<feature type="transmembrane region" description="Helical" evidence="1">
    <location>
        <begin position="6"/>
        <end position="28"/>
    </location>
</feature>
<evidence type="ECO:0000256" key="1">
    <source>
        <dbReference type="SAM" id="Phobius"/>
    </source>
</evidence>
<dbReference type="AlphaFoldDB" id="A0A5C6RJ50"/>
<reference evidence="2 3" key="1">
    <citation type="submission" date="2019-08" db="EMBL/GenBank/DDBJ databases">
        <title>Genome of Phaeodactylibacter luteus.</title>
        <authorList>
            <person name="Bowman J.P."/>
        </authorList>
    </citation>
    <scope>NUCLEOTIDE SEQUENCE [LARGE SCALE GENOMIC DNA]</scope>
    <source>
        <strain evidence="2 3">KCTC 42180</strain>
    </source>
</reference>
<sequence>MEHLSWLQPVVHYSLHLLAPGLLGFLFFRSQWKRAWGIMLLTMLVDLDHLLATPVFDPGRCSIGFHPLHSFPAIGLYVLLLFWPRARIAAVGLLFHMLTDFQDCLW</sequence>
<comment type="caution">
    <text evidence="2">The sequence shown here is derived from an EMBL/GenBank/DDBJ whole genome shotgun (WGS) entry which is preliminary data.</text>
</comment>
<gene>
    <name evidence="2" type="ORF">FRY97_16405</name>
</gene>
<evidence type="ECO:0000313" key="2">
    <source>
        <dbReference type="EMBL" id="TXB61999.1"/>
    </source>
</evidence>
<keyword evidence="1" id="KW-1133">Transmembrane helix</keyword>